<evidence type="ECO:0000313" key="1">
    <source>
        <dbReference type="EMBL" id="OUJ70168.1"/>
    </source>
</evidence>
<organism evidence="1 2">
    <name type="scientific">Hymenobacter crusticola</name>
    <dbReference type="NCBI Taxonomy" id="1770526"/>
    <lineage>
        <taxon>Bacteria</taxon>
        <taxon>Pseudomonadati</taxon>
        <taxon>Bacteroidota</taxon>
        <taxon>Cytophagia</taxon>
        <taxon>Cytophagales</taxon>
        <taxon>Hymenobacteraceae</taxon>
        <taxon>Hymenobacter</taxon>
    </lineage>
</organism>
<dbReference type="EMBL" id="MTSE01000026">
    <property type="protein sequence ID" value="OUJ70168.1"/>
    <property type="molecule type" value="Genomic_DNA"/>
</dbReference>
<accession>A0A2C9ZU27</accession>
<dbReference type="RefSeq" id="WP_086596907.1">
    <property type="nucleotide sequence ID" value="NZ_MTSE01000026.1"/>
</dbReference>
<protein>
    <recommendedName>
        <fullName evidence="3">DNA binding HTH domain-containing protein</fullName>
    </recommendedName>
</protein>
<name>A0A2C9ZU27_9BACT</name>
<dbReference type="Proteomes" id="UP000194873">
    <property type="component" value="Unassembled WGS sequence"/>
</dbReference>
<reference evidence="1 2" key="1">
    <citation type="submission" date="2017-01" db="EMBL/GenBank/DDBJ databases">
        <title>A new Hymenobacter.</title>
        <authorList>
            <person name="Liang Y."/>
            <person name="Feng F."/>
        </authorList>
    </citation>
    <scope>NUCLEOTIDE SEQUENCE [LARGE SCALE GENOMIC DNA]</scope>
    <source>
        <strain evidence="1">MIMBbqt21</strain>
    </source>
</reference>
<proteinExistence type="predicted"/>
<evidence type="ECO:0008006" key="3">
    <source>
        <dbReference type="Google" id="ProtNLM"/>
    </source>
</evidence>
<dbReference type="OrthoDB" id="981159at2"/>
<sequence length="114" mass="13160">MAHRGEIVAEAVRKSGIKLSKLHNALKISRPTLYRRFEEPNLEFDFIREVGKAISHDFSIEFPELKPPKPIPPAPIEAFQLESLDDCKNKLLHVYSLYTEVLHKYNGLLMSMQK</sequence>
<comment type="caution">
    <text evidence="1">The sequence shown here is derived from an EMBL/GenBank/DDBJ whole genome shotgun (WGS) entry which is preliminary data.</text>
</comment>
<gene>
    <name evidence="1" type="ORF">BXP70_25295</name>
</gene>
<dbReference type="AlphaFoldDB" id="A0A2C9ZU27"/>
<keyword evidence="2" id="KW-1185">Reference proteome</keyword>
<evidence type="ECO:0000313" key="2">
    <source>
        <dbReference type="Proteomes" id="UP000194873"/>
    </source>
</evidence>